<feature type="non-terminal residue" evidence="3">
    <location>
        <position position="100"/>
    </location>
</feature>
<dbReference type="OrthoDB" id="7691805at2759"/>
<evidence type="ECO:0000259" key="2">
    <source>
        <dbReference type="Pfam" id="PF13976"/>
    </source>
</evidence>
<evidence type="ECO:0000313" key="4">
    <source>
        <dbReference type="Proteomes" id="UP000799118"/>
    </source>
</evidence>
<dbReference type="EMBL" id="ML769576">
    <property type="protein sequence ID" value="KAE9393269.1"/>
    <property type="molecule type" value="Genomic_DNA"/>
</dbReference>
<feature type="domain" description="GAG-pre-integrase" evidence="2">
    <location>
        <begin position="9"/>
        <end position="73"/>
    </location>
</feature>
<dbReference type="AlphaFoldDB" id="A0A6A4H4Y7"/>
<evidence type="ECO:0000256" key="1">
    <source>
        <dbReference type="SAM" id="MobiDB-lite"/>
    </source>
</evidence>
<dbReference type="Proteomes" id="UP000799118">
    <property type="component" value="Unassembled WGS sequence"/>
</dbReference>
<keyword evidence="4" id="KW-1185">Reference proteome</keyword>
<organism evidence="3 4">
    <name type="scientific">Gymnopus androsaceus JB14</name>
    <dbReference type="NCBI Taxonomy" id="1447944"/>
    <lineage>
        <taxon>Eukaryota</taxon>
        <taxon>Fungi</taxon>
        <taxon>Dikarya</taxon>
        <taxon>Basidiomycota</taxon>
        <taxon>Agaricomycotina</taxon>
        <taxon>Agaricomycetes</taxon>
        <taxon>Agaricomycetidae</taxon>
        <taxon>Agaricales</taxon>
        <taxon>Marasmiineae</taxon>
        <taxon>Omphalotaceae</taxon>
        <taxon>Gymnopus</taxon>
    </lineage>
</organism>
<protein>
    <recommendedName>
        <fullName evidence="2">GAG-pre-integrase domain-containing protein</fullName>
    </recommendedName>
</protein>
<proteinExistence type="predicted"/>
<dbReference type="InterPro" id="IPR025724">
    <property type="entry name" value="GAG-pre-integrase_dom"/>
</dbReference>
<sequence>MGEIPKVKGLYRIISETVGDANAVVEHITLDEFHRRMGHISRKAARDLARHAEGVELTDLDDEKQCESCIFAKATKKSVPKQQQGQRAEAFGKQVHSDVW</sequence>
<reference evidence="3" key="1">
    <citation type="journal article" date="2019" name="Environ. Microbiol.">
        <title>Fungal ecological strategies reflected in gene transcription - a case study of two litter decomposers.</title>
        <authorList>
            <person name="Barbi F."/>
            <person name="Kohler A."/>
            <person name="Barry K."/>
            <person name="Baskaran P."/>
            <person name="Daum C."/>
            <person name="Fauchery L."/>
            <person name="Ihrmark K."/>
            <person name="Kuo A."/>
            <person name="LaButti K."/>
            <person name="Lipzen A."/>
            <person name="Morin E."/>
            <person name="Grigoriev I.V."/>
            <person name="Henrissat B."/>
            <person name="Lindahl B."/>
            <person name="Martin F."/>
        </authorList>
    </citation>
    <scope>NUCLEOTIDE SEQUENCE</scope>
    <source>
        <strain evidence="3">JB14</strain>
    </source>
</reference>
<gene>
    <name evidence="3" type="ORF">BT96DRAFT_829486</name>
</gene>
<evidence type="ECO:0000313" key="3">
    <source>
        <dbReference type="EMBL" id="KAE9393269.1"/>
    </source>
</evidence>
<dbReference type="Pfam" id="PF13976">
    <property type="entry name" value="gag_pre-integrs"/>
    <property type="match status" value="1"/>
</dbReference>
<accession>A0A6A4H4Y7</accession>
<feature type="region of interest" description="Disordered" evidence="1">
    <location>
        <begin position="77"/>
        <end position="100"/>
    </location>
</feature>
<name>A0A6A4H4Y7_9AGAR</name>